<protein>
    <submittedName>
        <fullName evidence="1">Uncharacterized protein</fullName>
    </submittedName>
</protein>
<organism evidence="1">
    <name type="scientific">Cucumis melo</name>
    <name type="common">Muskmelon</name>
    <dbReference type="NCBI Taxonomy" id="3656"/>
    <lineage>
        <taxon>Eukaryota</taxon>
        <taxon>Viridiplantae</taxon>
        <taxon>Streptophyta</taxon>
        <taxon>Embryophyta</taxon>
        <taxon>Tracheophyta</taxon>
        <taxon>Spermatophyta</taxon>
        <taxon>Magnoliopsida</taxon>
        <taxon>eudicotyledons</taxon>
        <taxon>Gunneridae</taxon>
        <taxon>Pentapetalae</taxon>
        <taxon>rosids</taxon>
        <taxon>fabids</taxon>
        <taxon>Cucurbitales</taxon>
        <taxon>Cucurbitaceae</taxon>
        <taxon>Benincaseae</taxon>
        <taxon>Cucumis</taxon>
    </lineage>
</organism>
<proteinExistence type="predicted"/>
<sequence>MDAMELAAGGCDRSIGRILNHWSRRCEPIALTKLALMYHFLSSSATSGFVCEYSKMRVKDYEPLLS</sequence>
<dbReference type="Gramene" id="MELO3C003495.2.1">
    <property type="protein sequence ID" value="MELO3C003495.2.1"/>
    <property type="gene ID" value="MELO3C003495.2"/>
</dbReference>
<evidence type="ECO:0000313" key="1">
    <source>
        <dbReference type="EnsemblPlants" id="MELO3C003495.2.1"/>
    </source>
</evidence>
<accession>A0A9I9CH35</accession>
<dbReference type="AlphaFoldDB" id="A0A9I9CH35"/>
<reference evidence="1" key="1">
    <citation type="submission" date="2023-03" db="UniProtKB">
        <authorList>
            <consortium name="EnsemblPlants"/>
        </authorList>
    </citation>
    <scope>IDENTIFICATION</scope>
</reference>
<name>A0A9I9CH35_CUCME</name>
<dbReference type="EnsemblPlants" id="MELO3C003495.2.1">
    <property type="protein sequence ID" value="MELO3C003495.2.1"/>
    <property type="gene ID" value="MELO3C003495.2"/>
</dbReference>